<feature type="region of interest" description="Disordered" evidence="1">
    <location>
        <begin position="1"/>
        <end position="34"/>
    </location>
</feature>
<dbReference type="RefSeq" id="WP_070977722.1">
    <property type="nucleotide sequence ID" value="NZ_CP043420.1"/>
</dbReference>
<dbReference type="InterPro" id="IPR019904">
    <property type="entry name" value="Peroxiredoxin_OsmC"/>
</dbReference>
<feature type="compositionally biased region" description="Polar residues" evidence="1">
    <location>
        <begin position="20"/>
        <end position="33"/>
    </location>
</feature>
<dbReference type="PANTHER" id="PTHR42830">
    <property type="entry name" value="OSMOTICALLY INDUCIBLE FAMILY PROTEIN"/>
    <property type="match status" value="1"/>
</dbReference>
<evidence type="ECO:0000313" key="2">
    <source>
        <dbReference type="EMBL" id="QEL11377.1"/>
    </source>
</evidence>
<dbReference type="InterPro" id="IPR052707">
    <property type="entry name" value="OsmC_Ohr_Peroxiredoxin"/>
</dbReference>
<keyword evidence="3" id="KW-1185">Reference proteome</keyword>
<dbReference type="STRING" id="657387.BH688_05915"/>
<organism evidence="2 3">
    <name type="scientific">Kushneria phosphatilytica</name>
    <dbReference type="NCBI Taxonomy" id="657387"/>
    <lineage>
        <taxon>Bacteria</taxon>
        <taxon>Pseudomonadati</taxon>
        <taxon>Pseudomonadota</taxon>
        <taxon>Gammaproteobacteria</taxon>
        <taxon>Oceanospirillales</taxon>
        <taxon>Halomonadaceae</taxon>
        <taxon>Kushneria</taxon>
    </lineage>
</organism>
<accession>A0A1S1P130</accession>
<dbReference type="OrthoDB" id="9807532at2"/>
<evidence type="ECO:0000313" key="3">
    <source>
        <dbReference type="Proteomes" id="UP000322553"/>
    </source>
</evidence>
<dbReference type="Proteomes" id="UP000322553">
    <property type="component" value="Chromosome"/>
</dbReference>
<protein>
    <submittedName>
        <fullName evidence="2">OsmC family protein</fullName>
    </submittedName>
</protein>
<dbReference type="GO" id="GO:0006979">
    <property type="term" value="P:response to oxidative stress"/>
    <property type="evidence" value="ECO:0007669"/>
    <property type="project" value="InterPro"/>
</dbReference>
<gene>
    <name evidence="2" type="ORF">FY550_09655</name>
</gene>
<sequence length="143" mass="15011">MAIEKKGSAEWQGSLKQGKGTVSTESGALNQNPYGFKTRFEGQAGTNPEELIGAAHASCYSMALSMMLGEGGMEPESIKTEATVTLEQDDSGFTVTAVHLETVARIPGANQGDFEKAANDAKAGCPISKLLNAEITLDARLES</sequence>
<evidence type="ECO:0000256" key="1">
    <source>
        <dbReference type="SAM" id="MobiDB-lite"/>
    </source>
</evidence>
<name>A0A1S1P130_9GAMM</name>
<dbReference type="Gene3D" id="3.30.300.20">
    <property type="match status" value="1"/>
</dbReference>
<dbReference type="GO" id="GO:0004601">
    <property type="term" value="F:peroxidase activity"/>
    <property type="evidence" value="ECO:0007669"/>
    <property type="project" value="InterPro"/>
</dbReference>
<dbReference type="PANTHER" id="PTHR42830:SF1">
    <property type="entry name" value="OSMOTICALLY INDUCIBLE FAMILY PROTEIN"/>
    <property type="match status" value="1"/>
</dbReference>
<dbReference type="Pfam" id="PF02566">
    <property type="entry name" value="OsmC"/>
    <property type="match status" value="1"/>
</dbReference>
<dbReference type="SUPFAM" id="SSF82784">
    <property type="entry name" value="OsmC-like"/>
    <property type="match status" value="1"/>
</dbReference>
<dbReference type="EMBL" id="CP043420">
    <property type="protein sequence ID" value="QEL11377.1"/>
    <property type="molecule type" value="Genomic_DNA"/>
</dbReference>
<dbReference type="NCBIfam" id="TIGR03562">
    <property type="entry name" value="osmo_induc_OsmC"/>
    <property type="match status" value="1"/>
</dbReference>
<dbReference type="InterPro" id="IPR003718">
    <property type="entry name" value="OsmC/Ohr_fam"/>
</dbReference>
<reference evidence="2 3" key="1">
    <citation type="submission" date="2019-08" db="EMBL/GenBank/DDBJ databases">
        <title>Complete genome sequence of Kushneria sp. YCWA18, a halophilic phosphate-solubilizing bacterium isolated from Daqiao saltern in China.</title>
        <authorList>
            <person name="Du G.-X."/>
            <person name="Qu L.-Y."/>
        </authorList>
    </citation>
    <scope>NUCLEOTIDE SEQUENCE [LARGE SCALE GENOMIC DNA]</scope>
    <source>
        <strain evidence="2 3">YCWA18</strain>
    </source>
</reference>
<dbReference type="KEGG" id="kuy:FY550_09655"/>
<dbReference type="InterPro" id="IPR036102">
    <property type="entry name" value="OsmC/Ohrsf"/>
</dbReference>
<dbReference type="AlphaFoldDB" id="A0A1S1P130"/>
<dbReference type="InterPro" id="IPR015946">
    <property type="entry name" value="KH_dom-like_a/b"/>
</dbReference>
<proteinExistence type="predicted"/>